<dbReference type="EMBL" id="JAUDFV010000164">
    <property type="protein sequence ID" value="KAL2712823.1"/>
    <property type="molecule type" value="Genomic_DNA"/>
</dbReference>
<sequence length="135" mass="15716">MDIRHKEENIPARVTSMSRSNIPKESCVLTTSGIPAILFHPIPSVQFTLYGRSPLRNLMVKGYHHIEGIQRRSCRRRRIRVCLRRRGRRRRERRDRRLGKKKDALICGIYCYPVEVGRAEPTKRVSISAPCSTSF</sequence>
<dbReference type="AlphaFoldDB" id="A0ABD1ZWV6"/>
<accession>A0ABD1ZWV6</accession>
<evidence type="ECO:0000313" key="2">
    <source>
        <dbReference type="Proteomes" id="UP001607302"/>
    </source>
</evidence>
<name>A0ABD1ZWV6_VESSQ</name>
<keyword evidence="2" id="KW-1185">Reference proteome</keyword>
<reference evidence="1 2" key="1">
    <citation type="journal article" date="2024" name="Ann. Entomol. Soc. Am.">
        <title>Genomic analyses of the southern and eastern yellowjacket wasps (Hymenoptera: Vespidae) reveal evolutionary signatures of social life.</title>
        <authorList>
            <person name="Catto M.A."/>
            <person name="Caine P.B."/>
            <person name="Orr S.E."/>
            <person name="Hunt B.G."/>
            <person name="Goodisman M.A.D."/>
        </authorList>
    </citation>
    <scope>NUCLEOTIDE SEQUENCE [LARGE SCALE GENOMIC DNA]</scope>
    <source>
        <strain evidence="1">233</strain>
        <tissue evidence="1">Head and thorax</tissue>
    </source>
</reference>
<evidence type="ECO:0000313" key="1">
    <source>
        <dbReference type="EMBL" id="KAL2712823.1"/>
    </source>
</evidence>
<proteinExistence type="predicted"/>
<gene>
    <name evidence="1" type="ORF">V1478_017414</name>
</gene>
<comment type="caution">
    <text evidence="1">The sequence shown here is derived from an EMBL/GenBank/DDBJ whole genome shotgun (WGS) entry which is preliminary data.</text>
</comment>
<protein>
    <submittedName>
        <fullName evidence="1">Uncharacterized protein</fullName>
    </submittedName>
</protein>
<organism evidence="1 2">
    <name type="scientific">Vespula squamosa</name>
    <name type="common">Southern yellow jacket</name>
    <name type="synonym">Wasp</name>
    <dbReference type="NCBI Taxonomy" id="30214"/>
    <lineage>
        <taxon>Eukaryota</taxon>
        <taxon>Metazoa</taxon>
        <taxon>Ecdysozoa</taxon>
        <taxon>Arthropoda</taxon>
        <taxon>Hexapoda</taxon>
        <taxon>Insecta</taxon>
        <taxon>Pterygota</taxon>
        <taxon>Neoptera</taxon>
        <taxon>Endopterygota</taxon>
        <taxon>Hymenoptera</taxon>
        <taxon>Apocrita</taxon>
        <taxon>Aculeata</taxon>
        <taxon>Vespoidea</taxon>
        <taxon>Vespidae</taxon>
        <taxon>Vespinae</taxon>
        <taxon>Vespula</taxon>
    </lineage>
</organism>
<dbReference type="Proteomes" id="UP001607302">
    <property type="component" value="Unassembled WGS sequence"/>
</dbReference>